<dbReference type="Gene3D" id="2.150.10.10">
    <property type="entry name" value="Serralysin-like metalloprotease, C-terminal"/>
    <property type="match status" value="1"/>
</dbReference>
<dbReference type="EC" id="3.4.24.40" evidence="7"/>
<name>A0A554X4L1_9BURK</name>
<dbReference type="InterPro" id="IPR011049">
    <property type="entry name" value="Serralysin-like_metalloprot_C"/>
</dbReference>
<dbReference type="Pfam" id="PF00413">
    <property type="entry name" value="Peptidase_M10"/>
    <property type="match status" value="1"/>
</dbReference>
<feature type="domain" description="DUF4214" evidence="6">
    <location>
        <begin position="73"/>
        <end position="119"/>
    </location>
</feature>
<dbReference type="SUPFAM" id="SSF55486">
    <property type="entry name" value="Metalloproteases ('zincins'), catalytic domain"/>
    <property type="match status" value="1"/>
</dbReference>
<keyword evidence="1" id="KW-0645">Protease</keyword>
<dbReference type="PRINTS" id="PR00313">
    <property type="entry name" value="CABNDNGRPT"/>
</dbReference>
<dbReference type="GO" id="GO:0031012">
    <property type="term" value="C:extracellular matrix"/>
    <property type="evidence" value="ECO:0007669"/>
    <property type="project" value="InterPro"/>
</dbReference>
<dbReference type="AlphaFoldDB" id="A0A554X4L1"/>
<feature type="domain" description="Peptidase M10 metallopeptidase" evidence="5">
    <location>
        <begin position="307"/>
        <end position="371"/>
    </location>
</feature>
<gene>
    <name evidence="7" type="ORF">Tther_00854</name>
</gene>
<keyword evidence="2" id="KW-0479">Metal-binding</keyword>
<dbReference type="GO" id="GO:0006508">
    <property type="term" value="P:proteolysis"/>
    <property type="evidence" value="ECO:0007669"/>
    <property type="project" value="UniProtKB-KW"/>
</dbReference>
<dbReference type="InterPro" id="IPR001818">
    <property type="entry name" value="Pept_M10_metallopeptidase"/>
</dbReference>
<reference evidence="7 8" key="1">
    <citation type="submission" date="2019-07" db="EMBL/GenBank/DDBJ databases">
        <title>Tepidimonas thermarum AA-1 draft genome.</title>
        <authorList>
            <person name="Da Costa M.S."/>
            <person name="Froufe H.J.C."/>
            <person name="Egas C."/>
            <person name="Albuquerque L."/>
        </authorList>
    </citation>
    <scope>NUCLEOTIDE SEQUENCE [LARGE SCALE GENOMIC DNA]</scope>
    <source>
        <strain evidence="7 8">AA-1</strain>
    </source>
</reference>
<keyword evidence="8" id="KW-1185">Reference proteome</keyword>
<evidence type="ECO:0000259" key="5">
    <source>
        <dbReference type="Pfam" id="PF00413"/>
    </source>
</evidence>
<evidence type="ECO:0000313" key="7">
    <source>
        <dbReference type="EMBL" id="TSE30777.1"/>
    </source>
</evidence>
<evidence type="ECO:0000313" key="8">
    <source>
        <dbReference type="Proteomes" id="UP000318542"/>
    </source>
</evidence>
<evidence type="ECO:0000256" key="4">
    <source>
        <dbReference type="ARBA" id="ARBA00022833"/>
    </source>
</evidence>
<dbReference type="GO" id="GO:0004222">
    <property type="term" value="F:metalloendopeptidase activity"/>
    <property type="evidence" value="ECO:0007669"/>
    <property type="project" value="InterPro"/>
</dbReference>
<evidence type="ECO:0000256" key="3">
    <source>
        <dbReference type="ARBA" id="ARBA00022801"/>
    </source>
</evidence>
<dbReference type="InterPro" id="IPR024079">
    <property type="entry name" value="MetalloPept_cat_dom_sf"/>
</dbReference>
<dbReference type="Pfam" id="PF13946">
    <property type="entry name" value="DUF4214"/>
    <property type="match status" value="1"/>
</dbReference>
<dbReference type="InterPro" id="IPR025282">
    <property type="entry name" value="DUF4214"/>
</dbReference>
<dbReference type="Proteomes" id="UP000318542">
    <property type="component" value="Unassembled WGS sequence"/>
</dbReference>
<dbReference type="GO" id="GO:0008270">
    <property type="term" value="F:zinc ion binding"/>
    <property type="evidence" value="ECO:0007669"/>
    <property type="project" value="InterPro"/>
</dbReference>
<protein>
    <submittedName>
        <fullName evidence="7">Serralysin</fullName>
        <ecNumber evidence="7">3.4.24.40</ecNumber>
    </submittedName>
</protein>
<accession>A0A554X4L1</accession>
<evidence type="ECO:0000259" key="6">
    <source>
        <dbReference type="Pfam" id="PF13946"/>
    </source>
</evidence>
<dbReference type="SUPFAM" id="SSF51120">
    <property type="entry name" value="beta-Roll"/>
    <property type="match status" value="1"/>
</dbReference>
<dbReference type="EMBL" id="VJOL01000010">
    <property type="protein sequence ID" value="TSE30777.1"/>
    <property type="molecule type" value="Genomic_DNA"/>
</dbReference>
<dbReference type="Gene3D" id="3.40.390.10">
    <property type="entry name" value="Collagenase (Catalytic Domain)"/>
    <property type="match status" value="1"/>
</dbReference>
<organism evidence="7 8">
    <name type="scientific">Tepidimonas thermarum</name>
    <dbReference type="NCBI Taxonomy" id="335431"/>
    <lineage>
        <taxon>Bacteria</taxon>
        <taxon>Pseudomonadati</taxon>
        <taxon>Pseudomonadota</taxon>
        <taxon>Betaproteobacteria</taxon>
        <taxon>Burkholderiales</taxon>
        <taxon>Tepidimonas</taxon>
    </lineage>
</organism>
<keyword evidence="4" id="KW-0862">Zinc</keyword>
<evidence type="ECO:0000256" key="1">
    <source>
        <dbReference type="ARBA" id="ARBA00022670"/>
    </source>
</evidence>
<evidence type="ECO:0000256" key="2">
    <source>
        <dbReference type="ARBA" id="ARBA00022723"/>
    </source>
</evidence>
<keyword evidence="3 7" id="KW-0378">Hydrolase</keyword>
<proteinExistence type="predicted"/>
<comment type="caution">
    <text evidence="7">The sequence shown here is derived from an EMBL/GenBank/DDBJ whole genome shotgun (WGS) entry which is preliminary data.</text>
</comment>
<sequence>MNMVTSPQHRLQLIELYIGYFNRAPEQAGLDYWVAQLDSALSRGVSQSAALANIANQFYQAGLQFGLFQASDSTETLIRTVYRNVLGRDEVDPAGLSYWSQRLDSGHTTRGEFVLAVIQGAKDYVAAAPASDPYHWVGDYLANRAAVGEYFASTSGGLTGQDAIQQGRAIIESLVTRDAVQAGQTALDALTDAVRQRQSAAFEVSTTIPGTEPVLPRTAAPVTWLDAQDGGQSYEWSGKTVTVSFPDTIPAEHAAEPDFAAGWAPVPPAWRSAWLDAMQRAVAPIGLTLQPAPGGTGDIQVVLGNLPDGVAGWASYPGPDIGGDIQIDRDFAQSQMRTAALPTNGLWQVLVHELGHALGLKHPFEGSPLMPGALDSRHLTIMSYTDAPDVWPTMQWRYTPSSGIREYSAEYVTGYRADWALVDQAALAAMYGLNPAYQAGDTIHRLGAPSPQTWLYRTVSDASGNDTLDLRDLTYPSRIDMRPGTLSDVDVRTPQDWKQAFTAQAVAYYQQMGIYNASVHDWIVSNVSATIDRNDVLPRLWNGINALAIADGTVIENLILGPANDTVRDNAVNNLIQTGAGNDTIYLGGGGWDRIDGGAGVDVVVLPNLQQASITTLPGSQGAIVTAATYGAVVQNVEYLAAPNGAWFALDATLVGVPPRVPAWSGWSLDDTVAA</sequence>